<protein>
    <submittedName>
        <fullName evidence="2">Uncharacterized protein</fullName>
    </submittedName>
</protein>
<dbReference type="HOGENOM" id="CLU_1672127_0_0_1"/>
<reference evidence="2" key="1">
    <citation type="submission" date="2015-04" db="UniProtKB">
        <authorList>
            <consortium name="EnsemblPlants"/>
        </authorList>
    </citation>
    <scope>IDENTIFICATION</scope>
    <source>
        <strain evidence="2">SL10</strain>
    </source>
</reference>
<evidence type="ECO:0000313" key="2">
    <source>
        <dbReference type="EnsemblPlants" id="ONIVA12G17750.5"/>
    </source>
</evidence>
<dbReference type="Proteomes" id="UP000006591">
    <property type="component" value="Chromosome 12"/>
</dbReference>
<proteinExistence type="predicted"/>
<dbReference type="EnsemblPlants" id="ONIVA12G17750.5">
    <property type="protein sequence ID" value="ONIVA12G17750.5"/>
    <property type="gene ID" value="ONIVA12G17750"/>
</dbReference>
<evidence type="ECO:0000256" key="1">
    <source>
        <dbReference type="SAM" id="SignalP"/>
    </source>
</evidence>
<feature type="signal peptide" evidence="1">
    <location>
        <begin position="1"/>
        <end position="18"/>
    </location>
</feature>
<accession>A0A0E0JCG0</accession>
<evidence type="ECO:0000313" key="3">
    <source>
        <dbReference type="Proteomes" id="UP000006591"/>
    </source>
</evidence>
<name>A0A0E0JCG0_ORYNI</name>
<reference evidence="2" key="2">
    <citation type="submission" date="2018-04" db="EMBL/GenBank/DDBJ databases">
        <title>OnivRS2 (Oryza nivara Reference Sequence Version 2).</title>
        <authorList>
            <person name="Zhang J."/>
            <person name="Kudrna D."/>
            <person name="Lee S."/>
            <person name="Talag J."/>
            <person name="Rajasekar S."/>
            <person name="Welchert J."/>
            <person name="Hsing Y.-I."/>
            <person name="Wing R.A."/>
        </authorList>
    </citation>
    <scope>NUCLEOTIDE SEQUENCE [LARGE SCALE GENOMIC DNA]</scope>
    <source>
        <strain evidence="2">SL10</strain>
    </source>
</reference>
<feature type="chain" id="PRO_5002363939" evidence="1">
    <location>
        <begin position="19"/>
        <end position="161"/>
    </location>
</feature>
<keyword evidence="1" id="KW-0732">Signal</keyword>
<dbReference type="AlphaFoldDB" id="A0A0E0JCG0"/>
<dbReference type="Gramene" id="ONIVA12G17750.5">
    <property type="protein sequence ID" value="ONIVA12G17750.5"/>
    <property type="gene ID" value="ONIVA12G17750"/>
</dbReference>
<keyword evidence="3" id="KW-1185">Reference proteome</keyword>
<sequence>MGLLFLLGGAWLSRRRRAAAGGHSPPARRSCSQISPLLGLAPLLPPPHPNRGDLSSGIRIFLWEIDWLATATRSGSGLRWLAGRGPRLDGLTEGRRGESVVQIKQASEASFFRAPDANSGVQIRSGSSQLPTHEVVLEVGTTDALCKADLVKEKTMKASAN</sequence>
<organism evidence="2">
    <name type="scientific">Oryza nivara</name>
    <name type="common">Indian wild rice</name>
    <name type="synonym">Oryza sativa f. spontanea</name>
    <dbReference type="NCBI Taxonomy" id="4536"/>
    <lineage>
        <taxon>Eukaryota</taxon>
        <taxon>Viridiplantae</taxon>
        <taxon>Streptophyta</taxon>
        <taxon>Embryophyta</taxon>
        <taxon>Tracheophyta</taxon>
        <taxon>Spermatophyta</taxon>
        <taxon>Magnoliopsida</taxon>
        <taxon>Liliopsida</taxon>
        <taxon>Poales</taxon>
        <taxon>Poaceae</taxon>
        <taxon>BOP clade</taxon>
        <taxon>Oryzoideae</taxon>
        <taxon>Oryzeae</taxon>
        <taxon>Oryzinae</taxon>
        <taxon>Oryza</taxon>
    </lineage>
</organism>